<reference evidence="1" key="1">
    <citation type="journal article" date="2023" name="Mol. Biol. Evol.">
        <title>Third-Generation Sequencing Reveals the Adaptive Role of the Epigenome in Three Deep-Sea Polychaetes.</title>
        <authorList>
            <person name="Perez M."/>
            <person name="Aroh O."/>
            <person name="Sun Y."/>
            <person name="Lan Y."/>
            <person name="Juniper S.K."/>
            <person name="Young C.R."/>
            <person name="Angers B."/>
            <person name="Qian P.Y."/>
        </authorList>
    </citation>
    <scope>NUCLEOTIDE SEQUENCE</scope>
    <source>
        <strain evidence="1">R07B-5</strain>
    </source>
</reference>
<dbReference type="AlphaFoldDB" id="A0AAD9ULD7"/>
<gene>
    <name evidence="1" type="ORF">NP493_10g05024</name>
</gene>
<dbReference type="EMBL" id="JAODUO010000011">
    <property type="protein sequence ID" value="KAK2193542.1"/>
    <property type="molecule type" value="Genomic_DNA"/>
</dbReference>
<proteinExistence type="predicted"/>
<sequence length="82" mass="8988">MFTLGTSRSNPPAERSERLGACWSSSATRYSGVPSCKALCTSIKSLYSICFLTGSQCNCRSIVVTDCRSPRRIFTTIRAADR</sequence>
<accession>A0AAD9ULD7</accession>
<evidence type="ECO:0000313" key="2">
    <source>
        <dbReference type="Proteomes" id="UP001209878"/>
    </source>
</evidence>
<evidence type="ECO:0000313" key="1">
    <source>
        <dbReference type="EMBL" id="KAK2193542.1"/>
    </source>
</evidence>
<dbReference type="Proteomes" id="UP001209878">
    <property type="component" value="Unassembled WGS sequence"/>
</dbReference>
<organism evidence="1 2">
    <name type="scientific">Ridgeia piscesae</name>
    <name type="common">Tubeworm</name>
    <dbReference type="NCBI Taxonomy" id="27915"/>
    <lineage>
        <taxon>Eukaryota</taxon>
        <taxon>Metazoa</taxon>
        <taxon>Spiralia</taxon>
        <taxon>Lophotrochozoa</taxon>
        <taxon>Annelida</taxon>
        <taxon>Polychaeta</taxon>
        <taxon>Sedentaria</taxon>
        <taxon>Canalipalpata</taxon>
        <taxon>Sabellida</taxon>
        <taxon>Siboglinidae</taxon>
        <taxon>Ridgeia</taxon>
    </lineage>
</organism>
<comment type="caution">
    <text evidence="1">The sequence shown here is derived from an EMBL/GenBank/DDBJ whole genome shotgun (WGS) entry which is preliminary data.</text>
</comment>
<keyword evidence="2" id="KW-1185">Reference proteome</keyword>
<protein>
    <submittedName>
        <fullName evidence="1">Uncharacterized protein</fullName>
    </submittedName>
</protein>
<name>A0AAD9ULD7_RIDPI</name>